<dbReference type="SUPFAM" id="SSF54637">
    <property type="entry name" value="Thioesterase/thiol ester dehydrase-isomerase"/>
    <property type="match status" value="2"/>
</dbReference>
<reference evidence="3 4" key="1">
    <citation type="submission" date="2019-07" db="EMBL/GenBank/DDBJ databases">
        <title>Whole genome shotgun sequence of Novosphingobium sediminis NBRC 106119.</title>
        <authorList>
            <person name="Hosoyama A."/>
            <person name="Uohara A."/>
            <person name="Ohji S."/>
            <person name="Ichikawa N."/>
        </authorList>
    </citation>
    <scope>NUCLEOTIDE SEQUENCE [LARGE SCALE GENOMIC DNA]</scope>
    <source>
        <strain evidence="3 4">NBRC 106119</strain>
    </source>
</reference>
<dbReference type="EMBL" id="BJYR01000020">
    <property type="protein sequence ID" value="GEO01282.1"/>
    <property type="molecule type" value="Genomic_DNA"/>
</dbReference>
<sequence length="277" mass="29316">MPEAEHPETATLAPAEADMGFGALAARLEPLGGGRFRLDGAAGWMQGRTMYGGTAAFIAYSAAKLAFPDLPPLRAAQVGFVAPVGEHLEVEVVMLRQGRSVAQVETSLMCDGAVAQRTLWLFGAGRESNGTVPAAILPGLIQPEDSPFLGANDMAPAFTARMDMRRADPPGGSPPGTIRRWVRLRDRSGLDSAGELVGIGDALPPGSARAMERKGPISSITWALTILGEVPPTREGWWLLETSSNHMANGFSSETLRLWNSEGVEVMHGLQSVAVFG</sequence>
<dbReference type="Pfam" id="PF20789">
    <property type="entry name" value="4HBT_3C"/>
    <property type="match status" value="1"/>
</dbReference>
<protein>
    <submittedName>
        <fullName evidence="3">Acyl-CoA thioesterase</fullName>
    </submittedName>
</protein>
<dbReference type="Gene3D" id="2.40.160.210">
    <property type="entry name" value="Acyl-CoA thioesterase, double hotdog domain"/>
    <property type="match status" value="1"/>
</dbReference>
<feature type="domain" description="Acyl-CoA thioesterase-like C-terminal" evidence="2">
    <location>
        <begin position="151"/>
        <end position="275"/>
    </location>
</feature>
<dbReference type="InterPro" id="IPR049449">
    <property type="entry name" value="TesB_ACOT8-like_N"/>
</dbReference>
<dbReference type="InterPro" id="IPR049450">
    <property type="entry name" value="ACOT8-like_C"/>
</dbReference>
<name>A0A512ANJ2_9SPHN</name>
<evidence type="ECO:0000313" key="4">
    <source>
        <dbReference type="Proteomes" id="UP000321464"/>
    </source>
</evidence>
<comment type="caution">
    <text evidence="3">The sequence shown here is derived from an EMBL/GenBank/DDBJ whole genome shotgun (WGS) entry which is preliminary data.</text>
</comment>
<dbReference type="RefSeq" id="WP_246135241.1">
    <property type="nucleotide sequence ID" value="NZ_BJYR01000020.1"/>
</dbReference>
<evidence type="ECO:0000259" key="2">
    <source>
        <dbReference type="Pfam" id="PF20789"/>
    </source>
</evidence>
<gene>
    <name evidence="3" type="ORF">NSE01_31140</name>
</gene>
<dbReference type="Pfam" id="PF13622">
    <property type="entry name" value="4HBT_3"/>
    <property type="match status" value="1"/>
</dbReference>
<evidence type="ECO:0000313" key="3">
    <source>
        <dbReference type="EMBL" id="GEO01282.1"/>
    </source>
</evidence>
<keyword evidence="4" id="KW-1185">Reference proteome</keyword>
<feature type="domain" description="Acyl-CoA thioesterase-like N-terminal HotDog" evidence="1">
    <location>
        <begin position="42"/>
        <end position="122"/>
    </location>
</feature>
<dbReference type="Proteomes" id="UP000321464">
    <property type="component" value="Unassembled WGS sequence"/>
</dbReference>
<organism evidence="3 4">
    <name type="scientific">Novosphingobium sediminis</name>
    <dbReference type="NCBI Taxonomy" id="707214"/>
    <lineage>
        <taxon>Bacteria</taxon>
        <taxon>Pseudomonadati</taxon>
        <taxon>Pseudomonadota</taxon>
        <taxon>Alphaproteobacteria</taxon>
        <taxon>Sphingomonadales</taxon>
        <taxon>Sphingomonadaceae</taxon>
        <taxon>Novosphingobium</taxon>
    </lineage>
</organism>
<accession>A0A512ANJ2</accession>
<evidence type="ECO:0000259" key="1">
    <source>
        <dbReference type="Pfam" id="PF13622"/>
    </source>
</evidence>
<dbReference type="AlphaFoldDB" id="A0A512ANJ2"/>
<dbReference type="InterPro" id="IPR042171">
    <property type="entry name" value="Acyl-CoA_hotdog"/>
</dbReference>
<dbReference type="InterPro" id="IPR029069">
    <property type="entry name" value="HotDog_dom_sf"/>
</dbReference>
<proteinExistence type="predicted"/>